<gene>
    <name evidence="3" type="ORF">BV898_06981</name>
</gene>
<protein>
    <submittedName>
        <fullName evidence="3">Uncharacterized protein</fullName>
    </submittedName>
</protein>
<comment type="caution">
    <text evidence="3">The sequence shown here is derived from an EMBL/GenBank/DDBJ whole genome shotgun (WGS) entry which is preliminary data.</text>
</comment>
<feature type="compositionally biased region" description="Basic and acidic residues" evidence="1">
    <location>
        <begin position="228"/>
        <end position="237"/>
    </location>
</feature>
<reference evidence="4" key="1">
    <citation type="submission" date="2017-01" db="EMBL/GenBank/DDBJ databases">
        <title>Comparative genomics of anhydrobiosis in the tardigrade Hypsibius dujardini.</title>
        <authorList>
            <person name="Yoshida Y."/>
            <person name="Koutsovoulos G."/>
            <person name="Laetsch D."/>
            <person name="Stevens L."/>
            <person name="Kumar S."/>
            <person name="Horikawa D."/>
            <person name="Ishino K."/>
            <person name="Komine S."/>
            <person name="Tomita M."/>
            <person name="Blaxter M."/>
            <person name="Arakawa K."/>
        </authorList>
    </citation>
    <scope>NUCLEOTIDE SEQUENCE [LARGE SCALE GENOMIC DNA]</scope>
    <source>
        <strain evidence="4">Z151</strain>
    </source>
</reference>
<evidence type="ECO:0000313" key="4">
    <source>
        <dbReference type="Proteomes" id="UP000192578"/>
    </source>
</evidence>
<feature type="signal peptide" evidence="2">
    <location>
        <begin position="1"/>
        <end position="19"/>
    </location>
</feature>
<accession>A0A1W0WUR6</accession>
<dbReference type="Proteomes" id="UP000192578">
    <property type="component" value="Unassembled WGS sequence"/>
</dbReference>
<keyword evidence="4" id="KW-1185">Reference proteome</keyword>
<organism evidence="3 4">
    <name type="scientific">Hypsibius exemplaris</name>
    <name type="common">Freshwater tardigrade</name>
    <dbReference type="NCBI Taxonomy" id="2072580"/>
    <lineage>
        <taxon>Eukaryota</taxon>
        <taxon>Metazoa</taxon>
        <taxon>Ecdysozoa</taxon>
        <taxon>Tardigrada</taxon>
        <taxon>Eutardigrada</taxon>
        <taxon>Parachela</taxon>
        <taxon>Hypsibioidea</taxon>
        <taxon>Hypsibiidae</taxon>
        <taxon>Hypsibius</taxon>
    </lineage>
</organism>
<feature type="region of interest" description="Disordered" evidence="1">
    <location>
        <begin position="179"/>
        <end position="237"/>
    </location>
</feature>
<keyword evidence="2" id="KW-0732">Signal</keyword>
<feature type="region of interest" description="Disordered" evidence="1">
    <location>
        <begin position="153"/>
        <end position="172"/>
    </location>
</feature>
<sequence>MRAIFVICFFITGVAFTNGAQNKPSSGDATIVLIPVNVNSTTNSPTTSTPATTPDTTTETIDIVIIHEVLTASDVTTVPPTTPGTTTVTTTPTTTNTNDPLGNNDDEDEKDKEDSTNPAGRGLFALAVNSSATATAAVDEKLAKKFRPLFRSDQAALPGNGPGGIEDGNSPVPAERGLFAAGQGPVTGKTAGDASAASKKFQRAPSAIAPATKPLSQGEIGFGKRGKPVVEGKPEKKEEKIAIPAKKEDKIDVPAKKEDKKDIEIVKNEKTALETTTAAIKTTTLAAVLIPLNVTNATITAEEKEKEKKKEAVVEAAKRTQRQILTGAFGGQQISTMGGSLGTMGGFGTALGGGLGGFGGGLGGFGGGLGGFGGGLGGLGGGLGGPVVVDTVTVQDTIVPDVLVGK</sequence>
<dbReference type="AlphaFoldDB" id="A0A1W0WUR6"/>
<proteinExistence type="predicted"/>
<feature type="chain" id="PRO_5012822666" evidence="2">
    <location>
        <begin position="20"/>
        <end position="406"/>
    </location>
</feature>
<evidence type="ECO:0000256" key="2">
    <source>
        <dbReference type="SAM" id="SignalP"/>
    </source>
</evidence>
<feature type="region of interest" description="Disordered" evidence="1">
    <location>
        <begin position="74"/>
        <end position="120"/>
    </location>
</feature>
<name>A0A1W0WUR6_HYPEX</name>
<dbReference type="EMBL" id="MTYJ01000044">
    <property type="protein sequence ID" value="OQV18920.1"/>
    <property type="molecule type" value="Genomic_DNA"/>
</dbReference>
<feature type="compositionally biased region" description="Low complexity" evidence="1">
    <location>
        <begin position="75"/>
        <end position="97"/>
    </location>
</feature>
<feature type="region of interest" description="Disordered" evidence="1">
    <location>
        <begin position="39"/>
        <end position="58"/>
    </location>
</feature>
<evidence type="ECO:0000313" key="3">
    <source>
        <dbReference type="EMBL" id="OQV18920.1"/>
    </source>
</evidence>
<evidence type="ECO:0000256" key="1">
    <source>
        <dbReference type="SAM" id="MobiDB-lite"/>
    </source>
</evidence>